<evidence type="ECO:0000256" key="1">
    <source>
        <dbReference type="SAM" id="Phobius"/>
    </source>
</evidence>
<dbReference type="Proteomes" id="UP000481043">
    <property type="component" value="Unassembled WGS sequence"/>
</dbReference>
<feature type="transmembrane region" description="Helical" evidence="1">
    <location>
        <begin position="7"/>
        <end position="26"/>
    </location>
</feature>
<accession>A0A6M0Q693</accession>
<evidence type="ECO:0000313" key="3">
    <source>
        <dbReference type="EMBL" id="NEY71814.1"/>
    </source>
</evidence>
<gene>
    <name evidence="3" type="ORF">G4D63_08645</name>
</gene>
<dbReference type="RefSeq" id="WP_163179239.1">
    <property type="nucleotide sequence ID" value="NZ_JAAIWM010000002.1"/>
</dbReference>
<keyword evidence="1" id="KW-0472">Membrane</keyword>
<comment type="caution">
    <text evidence="3">The sequence shown here is derived from an EMBL/GenBank/DDBJ whole genome shotgun (WGS) entry which is preliminary data.</text>
</comment>
<protein>
    <recommendedName>
        <fullName evidence="2">LiaI-LiaF-like transmembrane region domain-containing protein</fullName>
    </recommendedName>
</protein>
<evidence type="ECO:0000259" key="2">
    <source>
        <dbReference type="Pfam" id="PF18917"/>
    </source>
</evidence>
<keyword evidence="1" id="KW-0812">Transmembrane</keyword>
<evidence type="ECO:0000313" key="4">
    <source>
        <dbReference type="Proteomes" id="UP000481043"/>
    </source>
</evidence>
<name>A0A6M0Q693_9BACI</name>
<organism evidence="3 4">
    <name type="scientific">Bacillus mesophilus</name>
    <dbReference type="NCBI Taxonomy" id="1808955"/>
    <lineage>
        <taxon>Bacteria</taxon>
        <taxon>Bacillati</taxon>
        <taxon>Bacillota</taxon>
        <taxon>Bacilli</taxon>
        <taxon>Bacillales</taxon>
        <taxon>Bacillaceae</taxon>
        <taxon>Bacillus</taxon>
    </lineage>
</organism>
<feature type="transmembrane region" description="Helical" evidence="1">
    <location>
        <begin position="107"/>
        <end position="123"/>
    </location>
</feature>
<feature type="transmembrane region" description="Helical" evidence="1">
    <location>
        <begin position="59"/>
        <end position="78"/>
    </location>
</feature>
<dbReference type="InterPro" id="IPR043726">
    <property type="entry name" value="LiaI-LiaF-like_TM1"/>
</dbReference>
<feature type="transmembrane region" description="Helical" evidence="1">
    <location>
        <begin position="84"/>
        <end position="100"/>
    </location>
</feature>
<keyword evidence="4" id="KW-1185">Reference proteome</keyword>
<dbReference type="EMBL" id="JAAIWM010000002">
    <property type="protein sequence ID" value="NEY71814.1"/>
    <property type="molecule type" value="Genomic_DNA"/>
</dbReference>
<reference evidence="3 4" key="1">
    <citation type="submission" date="2020-02" db="EMBL/GenBank/DDBJ databases">
        <title>Bacillus aquiflavi sp. nov., isolated from yellow water of strong flavor Chinese baijiu in Yibin region of China.</title>
        <authorList>
            <person name="Xie J."/>
        </authorList>
    </citation>
    <scope>NUCLEOTIDE SEQUENCE [LARGE SCALE GENOMIC DNA]</scope>
    <source>
        <strain evidence="3 4">SA4</strain>
    </source>
</reference>
<feature type="transmembrane region" description="Helical" evidence="1">
    <location>
        <begin position="143"/>
        <end position="158"/>
    </location>
</feature>
<keyword evidence="1" id="KW-1133">Transmembrane helix</keyword>
<proteinExistence type="predicted"/>
<sequence length="161" mass="18422">MKKQSVFPGIVLIGIGLYFLIDRFHFPALQVFYSWPTILIIIGIALLAQAYTSRDYQNIIPGFILTGMGVHFHLLSLLRAWPDHWAMFTLIIGIAFLLRYQQTKTGMLPGLLLLVLSIIALFYQEVVGWLSWVGSIVQFIEEYWPFGLIAAGIYLLFIKKK</sequence>
<dbReference type="AlphaFoldDB" id="A0A6M0Q693"/>
<feature type="domain" description="LiaI-LiaF-like transmembrane region" evidence="2">
    <location>
        <begin position="6"/>
        <end position="47"/>
    </location>
</feature>
<feature type="transmembrane region" description="Helical" evidence="1">
    <location>
        <begin position="32"/>
        <end position="52"/>
    </location>
</feature>
<dbReference type="Pfam" id="PF18917">
    <property type="entry name" value="LiaI-LiaF-like_TM1"/>
    <property type="match status" value="1"/>
</dbReference>